<organism evidence="4 5">
    <name type="scientific">Cladobotryum mycophilum</name>
    <dbReference type="NCBI Taxonomy" id="491253"/>
    <lineage>
        <taxon>Eukaryota</taxon>
        <taxon>Fungi</taxon>
        <taxon>Dikarya</taxon>
        <taxon>Ascomycota</taxon>
        <taxon>Pezizomycotina</taxon>
        <taxon>Sordariomycetes</taxon>
        <taxon>Hypocreomycetidae</taxon>
        <taxon>Hypocreales</taxon>
        <taxon>Hypocreaceae</taxon>
        <taxon>Cladobotryum</taxon>
    </lineage>
</organism>
<accession>A0ABR0SNQ5</accession>
<comment type="similarity">
    <text evidence="1">Belongs to the scytalone dehydratase family.</text>
</comment>
<evidence type="ECO:0000259" key="3">
    <source>
        <dbReference type="Pfam" id="PF02982"/>
    </source>
</evidence>
<dbReference type="SUPFAM" id="SSF54427">
    <property type="entry name" value="NTF2-like"/>
    <property type="match status" value="1"/>
</dbReference>
<evidence type="ECO:0000313" key="5">
    <source>
        <dbReference type="Proteomes" id="UP001338125"/>
    </source>
</evidence>
<evidence type="ECO:0000256" key="2">
    <source>
        <dbReference type="ARBA" id="ARBA00023239"/>
    </source>
</evidence>
<feature type="domain" description="Scytalone dehydratase-like" evidence="3">
    <location>
        <begin position="69"/>
        <end position="227"/>
    </location>
</feature>
<dbReference type="Proteomes" id="UP001338125">
    <property type="component" value="Unassembled WGS sequence"/>
</dbReference>
<name>A0ABR0SNQ5_9HYPO</name>
<dbReference type="Pfam" id="PF02982">
    <property type="entry name" value="Scytalone_dh"/>
    <property type="match status" value="1"/>
</dbReference>
<proteinExistence type="inferred from homology"/>
<reference evidence="4 5" key="1">
    <citation type="submission" date="2024-01" db="EMBL/GenBank/DDBJ databases">
        <title>Complete genome of Cladobotryum mycophilum ATHUM6906.</title>
        <authorList>
            <person name="Christinaki A.C."/>
            <person name="Myridakis A.I."/>
            <person name="Kouvelis V.N."/>
        </authorList>
    </citation>
    <scope>NUCLEOTIDE SEQUENCE [LARGE SCALE GENOMIC DNA]</scope>
    <source>
        <strain evidence="4 5">ATHUM6906</strain>
    </source>
</reference>
<dbReference type="InterPro" id="IPR032710">
    <property type="entry name" value="NTF2-like_dom_sf"/>
</dbReference>
<evidence type="ECO:0000256" key="1">
    <source>
        <dbReference type="ARBA" id="ARBA00008584"/>
    </source>
</evidence>
<evidence type="ECO:0000313" key="4">
    <source>
        <dbReference type="EMBL" id="KAK5993542.1"/>
    </source>
</evidence>
<gene>
    <name evidence="4" type="ORF">PT974_06976</name>
</gene>
<dbReference type="Gene3D" id="3.10.450.50">
    <property type="match status" value="1"/>
</dbReference>
<dbReference type="EMBL" id="JAVFKD010000012">
    <property type="protein sequence ID" value="KAK5993542.1"/>
    <property type="molecule type" value="Genomic_DNA"/>
</dbReference>
<protein>
    <submittedName>
        <fullName evidence="4">Scytalone dehydratase-like protein</fullName>
    </submittedName>
</protein>
<keyword evidence="5" id="KW-1185">Reference proteome</keyword>
<dbReference type="InterPro" id="IPR049884">
    <property type="entry name" value="Scytalone_dh"/>
</dbReference>
<sequence length="235" mass="26159">MTIEVVDTVSTLIPTANAKASGNAVGESIMTKPQVAFKPGPVSFEGKFIYILTHIRNYSNIYTEWRDCTELTFEWADSYDTKDWARLASILAPTISVNYASVNDYRNDALPATEFVSMVSSPGFLGDKNVDTQHLMGACKLQKLSEDKIEGKWQIRAAHQRYREEVVRYPGVETTAKTKGGDRAVLLTGHSHATITLFYKKVDGAWKWAGIVTDIRWNESGFDKMFAGFEAGKAA</sequence>
<comment type="caution">
    <text evidence="4">The sequence shown here is derived from an EMBL/GenBank/DDBJ whole genome shotgun (WGS) entry which is preliminary data.</text>
</comment>
<keyword evidence="2" id="KW-0456">Lyase</keyword>